<keyword evidence="2" id="KW-0611">Plant defense</keyword>
<evidence type="ECO:0000313" key="7">
    <source>
        <dbReference type="Proteomes" id="UP001054252"/>
    </source>
</evidence>
<evidence type="ECO:0000256" key="3">
    <source>
        <dbReference type="ARBA" id="ARBA00022840"/>
    </source>
</evidence>
<dbReference type="GO" id="GO:0006952">
    <property type="term" value="P:defense response"/>
    <property type="evidence" value="ECO:0007669"/>
    <property type="project" value="UniProtKB-KW"/>
</dbReference>
<keyword evidence="1" id="KW-0547">Nucleotide-binding</keyword>
<proteinExistence type="predicted"/>
<sequence length="329" mass="36045">MAWRGKDVIDEMLDIEEEVQNASYFSRGSLGRRIRQKRFKKSGKFMIRVIWVTVSHPFNVVRLQDDIARRMNKRFRDDANELERASRLMKLMKTMKYALILDDVCDNCTLQRVGIPEPTRENGSKIFIISKSVDVCNFLRCQIVKVLPLPKQESLNLFLDEVGRDVLQISNLDEILKLIVHKCAGLPSVIVGIASGMRGVKDFCEWRNALLELPWRWVCKEPKRAGFASGVEFASGVGFAFGAGFASGVGFAFGAGFAFGVGFASGAGFVGFASCAGFAGFAFGFAPNPACLGLVEPSTLGFGSLRTQVLGSILNPAGGGFEQLLSSCK</sequence>
<dbReference type="Pfam" id="PF00931">
    <property type="entry name" value="NB-ARC"/>
    <property type="match status" value="1"/>
</dbReference>
<dbReference type="EMBL" id="BPVZ01000189">
    <property type="protein sequence ID" value="GKV45001.1"/>
    <property type="molecule type" value="Genomic_DNA"/>
</dbReference>
<reference evidence="6 7" key="1">
    <citation type="journal article" date="2021" name="Commun. Biol.">
        <title>The genome of Shorea leprosula (Dipterocarpaceae) highlights the ecological relevance of drought in aseasonal tropical rainforests.</title>
        <authorList>
            <person name="Ng K.K.S."/>
            <person name="Kobayashi M.J."/>
            <person name="Fawcett J.A."/>
            <person name="Hatakeyama M."/>
            <person name="Paape T."/>
            <person name="Ng C.H."/>
            <person name="Ang C.C."/>
            <person name="Tnah L.H."/>
            <person name="Lee C.T."/>
            <person name="Nishiyama T."/>
            <person name="Sese J."/>
            <person name="O'Brien M.J."/>
            <person name="Copetti D."/>
            <person name="Mohd Noor M.I."/>
            <person name="Ong R.C."/>
            <person name="Putra M."/>
            <person name="Sireger I.Z."/>
            <person name="Indrioko S."/>
            <person name="Kosugi Y."/>
            <person name="Izuno A."/>
            <person name="Isagi Y."/>
            <person name="Lee S.L."/>
            <person name="Shimizu K.K."/>
        </authorList>
    </citation>
    <scope>NUCLEOTIDE SEQUENCE [LARGE SCALE GENOMIC DNA]</scope>
    <source>
        <strain evidence="6">214</strain>
    </source>
</reference>
<evidence type="ECO:0000256" key="4">
    <source>
        <dbReference type="SAM" id="Phobius"/>
    </source>
</evidence>
<protein>
    <recommendedName>
        <fullName evidence="5">NB-ARC domain-containing protein</fullName>
    </recommendedName>
</protein>
<dbReference type="GO" id="GO:0043531">
    <property type="term" value="F:ADP binding"/>
    <property type="evidence" value="ECO:0007669"/>
    <property type="project" value="InterPro"/>
</dbReference>
<keyword evidence="4" id="KW-0472">Membrane</keyword>
<dbReference type="PANTHER" id="PTHR33463:SF212">
    <property type="entry name" value="AND NB-ARC DOMAINS-CONTAINING DISEASE RESISTANCE PROTEIN, PUTATIVE-RELATED"/>
    <property type="match status" value="1"/>
</dbReference>
<dbReference type="PANTHER" id="PTHR33463">
    <property type="entry name" value="NB-ARC DOMAIN-CONTAINING PROTEIN-RELATED"/>
    <property type="match status" value="1"/>
</dbReference>
<dbReference type="InterPro" id="IPR042197">
    <property type="entry name" value="Apaf_helical"/>
</dbReference>
<dbReference type="Gene3D" id="3.40.50.300">
    <property type="entry name" value="P-loop containing nucleotide triphosphate hydrolases"/>
    <property type="match status" value="1"/>
</dbReference>
<feature type="domain" description="NB-ARC" evidence="5">
    <location>
        <begin position="32"/>
        <end position="164"/>
    </location>
</feature>
<keyword evidence="3" id="KW-0067">ATP-binding</keyword>
<keyword evidence="4" id="KW-0812">Transmembrane</keyword>
<dbReference type="Gene3D" id="1.10.8.430">
    <property type="entry name" value="Helical domain of apoptotic protease-activating factors"/>
    <property type="match status" value="1"/>
</dbReference>
<keyword evidence="7" id="KW-1185">Reference proteome</keyword>
<feature type="transmembrane region" description="Helical" evidence="4">
    <location>
        <begin position="233"/>
        <end position="257"/>
    </location>
</feature>
<dbReference type="Proteomes" id="UP001054252">
    <property type="component" value="Unassembled WGS sequence"/>
</dbReference>
<dbReference type="AlphaFoldDB" id="A0AAV5M5I2"/>
<dbReference type="InterPro" id="IPR050905">
    <property type="entry name" value="Plant_NBS-LRR"/>
</dbReference>
<dbReference type="GO" id="GO:0005524">
    <property type="term" value="F:ATP binding"/>
    <property type="evidence" value="ECO:0007669"/>
    <property type="project" value="UniProtKB-KW"/>
</dbReference>
<dbReference type="InterPro" id="IPR002182">
    <property type="entry name" value="NB-ARC"/>
</dbReference>
<comment type="caution">
    <text evidence="6">The sequence shown here is derived from an EMBL/GenBank/DDBJ whole genome shotgun (WGS) entry which is preliminary data.</text>
</comment>
<feature type="transmembrane region" description="Helical" evidence="4">
    <location>
        <begin position="263"/>
        <end position="286"/>
    </location>
</feature>
<evidence type="ECO:0000256" key="2">
    <source>
        <dbReference type="ARBA" id="ARBA00022821"/>
    </source>
</evidence>
<gene>
    <name evidence="6" type="ORF">SLEP1_g52136</name>
</gene>
<keyword evidence="4" id="KW-1133">Transmembrane helix</keyword>
<dbReference type="InterPro" id="IPR027417">
    <property type="entry name" value="P-loop_NTPase"/>
</dbReference>
<dbReference type="SUPFAM" id="SSF52540">
    <property type="entry name" value="P-loop containing nucleoside triphosphate hydrolases"/>
    <property type="match status" value="1"/>
</dbReference>
<organism evidence="6 7">
    <name type="scientific">Rubroshorea leprosula</name>
    <dbReference type="NCBI Taxonomy" id="152421"/>
    <lineage>
        <taxon>Eukaryota</taxon>
        <taxon>Viridiplantae</taxon>
        <taxon>Streptophyta</taxon>
        <taxon>Embryophyta</taxon>
        <taxon>Tracheophyta</taxon>
        <taxon>Spermatophyta</taxon>
        <taxon>Magnoliopsida</taxon>
        <taxon>eudicotyledons</taxon>
        <taxon>Gunneridae</taxon>
        <taxon>Pentapetalae</taxon>
        <taxon>rosids</taxon>
        <taxon>malvids</taxon>
        <taxon>Malvales</taxon>
        <taxon>Dipterocarpaceae</taxon>
        <taxon>Rubroshorea</taxon>
    </lineage>
</organism>
<accession>A0AAV5M5I2</accession>
<evidence type="ECO:0000256" key="1">
    <source>
        <dbReference type="ARBA" id="ARBA00022741"/>
    </source>
</evidence>
<evidence type="ECO:0000259" key="5">
    <source>
        <dbReference type="Pfam" id="PF00931"/>
    </source>
</evidence>
<name>A0AAV5M5I2_9ROSI</name>
<evidence type="ECO:0000313" key="6">
    <source>
        <dbReference type="EMBL" id="GKV45001.1"/>
    </source>
</evidence>